<dbReference type="PANTHER" id="PTHR30086">
    <property type="entry name" value="ARGININE EXPORTER PROTEIN ARGO"/>
    <property type="match status" value="1"/>
</dbReference>
<feature type="transmembrane region" description="Helical" evidence="6">
    <location>
        <begin position="71"/>
        <end position="88"/>
    </location>
</feature>
<dbReference type="EMBL" id="CP014206">
    <property type="protein sequence ID" value="AMK10221.1"/>
    <property type="molecule type" value="Genomic_DNA"/>
</dbReference>
<keyword evidence="3 6" id="KW-0812">Transmembrane</keyword>
<feature type="transmembrane region" description="Helical" evidence="6">
    <location>
        <begin position="39"/>
        <end position="65"/>
    </location>
</feature>
<keyword evidence="5 6" id="KW-0472">Membrane</keyword>
<keyword evidence="2" id="KW-1003">Cell membrane</keyword>
<evidence type="ECO:0000256" key="3">
    <source>
        <dbReference type="ARBA" id="ARBA00022692"/>
    </source>
</evidence>
<comment type="subcellular location">
    <subcellularLocation>
        <location evidence="1">Cell membrane</location>
        <topology evidence="1">Multi-pass membrane protein</topology>
    </subcellularLocation>
</comment>
<dbReference type="GO" id="GO:0005886">
    <property type="term" value="C:plasma membrane"/>
    <property type="evidence" value="ECO:0007669"/>
    <property type="project" value="UniProtKB-SubCell"/>
</dbReference>
<dbReference type="InterPro" id="IPR001123">
    <property type="entry name" value="LeuE-type"/>
</dbReference>
<evidence type="ECO:0000256" key="5">
    <source>
        <dbReference type="ARBA" id="ARBA00023136"/>
    </source>
</evidence>
<dbReference type="AlphaFoldDB" id="A0A126QJT7"/>
<accession>A0A126QJT7</accession>
<protein>
    <submittedName>
        <fullName evidence="7">Lysine transporter LysE</fullName>
    </submittedName>
    <submittedName>
        <fullName evidence="8">Threonine/homoserine/homoserine lactone efflux protein</fullName>
    </submittedName>
</protein>
<keyword evidence="9" id="KW-1185">Reference proteome</keyword>
<proteinExistence type="predicted"/>
<evidence type="ECO:0000256" key="1">
    <source>
        <dbReference type="ARBA" id="ARBA00004651"/>
    </source>
</evidence>
<keyword evidence="4 6" id="KW-1133">Transmembrane helix</keyword>
<dbReference type="OrthoDB" id="9804822at2"/>
<dbReference type="EMBL" id="SOBK01000007">
    <property type="protein sequence ID" value="TDT87929.1"/>
    <property type="molecule type" value="Genomic_DNA"/>
</dbReference>
<reference evidence="7 9" key="1">
    <citation type="journal article" date="2016" name="Front. Microbiol.">
        <title>Genome Sequence of the Piezophilic, Mesophilic Sulfate-Reducing Bacterium Desulfovibrio indicus J2T.</title>
        <authorList>
            <person name="Cao J."/>
            <person name="Maignien L."/>
            <person name="Shao Z."/>
            <person name="Alain K."/>
            <person name="Jebbar M."/>
        </authorList>
    </citation>
    <scope>NUCLEOTIDE SEQUENCE [LARGE SCALE GENOMIC DNA]</scope>
    <source>
        <strain evidence="7 9">J2</strain>
    </source>
</reference>
<gene>
    <name evidence="7" type="ORF">AWY79_03340</name>
    <name evidence="8" type="ORF">EDC59_107124</name>
</gene>
<evidence type="ECO:0000256" key="4">
    <source>
        <dbReference type="ARBA" id="ARBA00022989"/>
    </source>
</evidence>
<dbReference type="Proteomes" id="UP000055611">
    <property type="component" value="Chromosome"/>
</dbReference>
<dbReference type="Pfam" id="PF01810">
    <property type="entry name" value="LysE"/>
    <property type="match status" value="1"/>
</dbReference>
<evidence type="ECO:0000313" key="10">
    <source>
        <dbReference type="Proteomes" id="UP000295506"/>
    </source>
</evidence>
<evidence type="ECO:0000313" key="9">
    <source>
        <dbReference type="Proteomes" id="UP000055611"/>
    </source>
</evidence>
<dbReference type="Proteomes" id="UP000295506">
    <property type="component" value="Unassembled WGS sequence"/>
</dbReference>
<evidence type="ECO:0000313" key="7">
    <source>
        <dbReference type="EMBL" id="AMK10221.1"/>
    </source>
</evidence>
<evidence type="ECO:0000313" key="8">
    <source>
        <dbReference type="EMBL" id="TDT87929.1"/>
    </source>
</evidence>
<feature type="transmembrane region" description="Helical" evidence="6">
    <location>
        <begin position="6"/>
        <end position="27"/>
    </location>
</feature>
<dbReference type="PANTHER" id="PTHR30086:SF20">
    <property type="entry name" value="ARGININE EXPORTER PROTEIN ARGO-RELATED"/>
    <property type="match status" value="1"/>
</dbReference>
<evidence type="ECO:0000256" key="2">
    <source>
        <dbReference type="ARBA" id="ARBA00022475"/>
    </source>
</evidence>
<name>A0A126QJT7_9BACT</name>
<feature type="transmembrane region" description="Helical" evidence="6">
    <location>
        <begin position="143"/>
        <end position="167"/>
    </location>
</feature>
<dbReference type="RefSeq" id="WP_066800258.1">
    <property type="nucleotide sequence ID" value="NZ_CP014206.1"/>
</dbReference>
<evidence type="ECO:0000256" key="6">
    <source>
        <dbReference type="SAM" id="Phobius"/>
    </source>
</evidence>
<feature type="transmembrane region" description="Helical" evidence="6">
    <location>
        <begin position="174"/>
        <end position="196"/>
    </location>
</feature>
<reference evidence="8 10" key="2">
    <citation type="submission" date="2019-03" db="EMBL/GenBank/DDBJ databases">
        <title>Genomic Encyclopedia of Type Strains, Phase IV (KMG-IV): sequencing the most valuable type-strain genomes for metagenomic binning, comparative biology and taxonomic classification.</title>
        <authorList>
            <person name="Goeker M."/>
        </authorList>
    </citation>
    <scope>NUCLEOTIDE SEQUENCE [LARGE SCALE GENOMIC DNA]</scope>
    <source>
        <strain evidence="8 10">DSM 101483</strain>
    </source>
</reference>
<organism evidence="8 10">
    <name type="scientific">Pseudodesulfovibrio indicus</name>
    <dbReference type="NCBI Taxonomy" id="1716143"/>
    <lineage>
        <taxon>Bacteria</taxon>
        <taxon>Pseudomonadati</taxon>
        <taxon>Thermodesulfobacteriota</taxon>
        <taxon>Desulfovibrionia</taxon>
        <taxon>Desulfovibrionales</taxon>
        <taxon>Desulfovibrionaceae</taxon>
    </lineage>
</organism>
<dbReference type="KEGG" id="dej:AWY79_03340"/>
<dbReference type="GO" id="GO:0015171">
    <property type="term" value="F:amino acid transmembrane transporter activity"/>
    <property type="evidence" value="ECO:0007669"/>
    <property type="project" value="TreeGrafter"/>
</dbReference>
<sequence length="197" mass="21247">MNMETYAAFVLFVVVMTGTPGAGNLTMMGIGQTTGFRSAIPFLAGTTVGMVALNVLVCFGLGGLFLASPNLALGMKVVGMGYILYLGWKLLSMTLAERRVDRRFTFGEGVILHPLNPKSWAMSVVGFSMLADPSIPLWREMVVFVPTFLFFQVLFHSTWGAAGAVIMRTLRSRAVLTGVNCVLVAVMVGATMYALFV</sequence>